<dbReference type="InterPro" id="IPR050855">
    <property type="entry name" value="NDM-1-like"/>
</dbReference>
<dbReference type="PANTHER" id="PTHR42951:SF22">
    <property type="entry name" value="METALLO BETA-LACTAMASE SUPERFAMILY LIPOPROTEIN"/>
    <property type="match status" value="1"/>
</dbReference>
<protein>
    <submittedName>
        <fullName evidence="2">MBL fold metallo-hydrolase</fullName>
    </submittedName>
</protein>
<evidence type="ECO:0000313" key="3">
    <source>
        <dbReference type="Proteomes" id="UP000434223"/>
    </source>
</evidence>
<reference evidence="2 3" key="1">
    <citation type="submission" date="2019-09" db="EMBL/GenBank/DDBJ databases">
        <title>Draft genome sequencing of Hungatella hathewayi 123Y-2.</title>
        <authorList>
            <person name="Lv Q."/>
            <person name="Li S."/>
        </authorList>
    </citation>
    <scope>NUCLEOTIDE SEQUENCE [LARGE SCALE GENOMIC DNA]</scope>
    <source>
        <strain evidence="2 3">123Y-2</strain>
    </source>
</reference>
<dbReference type="Proteomes" id="UP000434223">
    <property type="component" value="Unassembled WGS sequence"/>
</dbReference>
<feature type="domain" description="Metallo-beta-lactamase" evidence="1">
    <location>
        <begin position="23"/>
        <end position="213"/>
    </location>
</feature>
<dbReference type="Gene3D" id="3.60.15.10">
    <property type="entry name" value="Ribonuclease Z/Hydroxyacylglutathione hydrolase-like"/>
    <property type="match status" value="1"/>
</dbReference>
<dbReference type="EMBL" id="WNME01000036">
    <property type="protein sequence ID" value="MUB66895.1"/>
    <property type="molecule type" value="Genomic_DNA"/>
</dbReference>
<comment type="caution">
    <text evidence="2">The sequence shown here is derived from an EMBL/GenBank/DDBJ whole genome shotgun (WGS) entry which is preliminary data.</text>
</comment>
<evidence type="ECO:0000259" key="1">
    <source>
        <dbReference type="SMART" id="SM00849"/>
    </source>
</evidence>
<dbReference type="AlphaFoldDB" id="A0AAW9WP55"/>
<dbReference type="RefSeq" id="WP_055652258.1">
    <property type="nucleotide sequence ID" value="NZ_CAXSXZ010000031.1"/>
</dbReference>
<sequence length="279" mass="31730">MLTKLYPMVQFKKDTWEIDEFDCASMFLLIGSEKAMLIDCGMGIGDLRGAIEQITDKPLIVVISHGHIDHTANARQFKEIWMNPKDNNKPIPQDIERRRDDTRLIAQRQKGIYPYDINVDIREPGPDEPMPIIHDLYDGQQFDLGDRIVTAYDCPGHSAGEMIFLDEKTRSLFCGDALNYNLGLGAESIETAVKYLERMRDMGDRYDGIYNGHHDFRPLGAPLGDDCLPNAIDLCYQLLNGTYSPVTVPSFWGPTRPARTMVLRGRNYLGYNPDKIHNC</sequence>
<evidence type="ECO:0000313" key="2">
    <source>
        <dbReference type="EMBL" id="MUB66895.1"/>
    </source>
</evidence>
<dbReference type="InterPro" id="IPR036866">
    <property type="entry name" value="RibonucZ/Hydroxyglut_hydro"/>
</dbReference>
<dbReference type="PANTHER" id="PTHR42951">
    <property type="entry name" value="METALLO-BETA-LACTAMASE DOMAIN-CONTAINING"/>
    <property type="match status" value="1"/>
</dbReference>
<accession>A0AAW9WP55</accession>
<organism evidence="2 3">
    <name type="scientific">Hungatella hathewayi</name>
    <dbReference type="NCBI Taxonomy" id="154046"/>
    <lineage>
        <taxon>Bacteria</taxon>
        <taxon>Bacillati</taxon>
        <taxon>Bacillota</taxon>
        <taxon>Clostridia</taxon>
        <taxon>Lachnospirales</taxon>
        <taxon>Lachnospiraceae</taxon>
        <taxon>Hungatella</taxon>
    </lineage>
</organism>
<name>A0AAW9WP55_9FIRM</name>
<dbReference type="SMART" id="SM00849">
    <property type="entry name" value="Lactamase_B"/>
    <property type="match status" value="1"/>
</dbReference>
<dbReference type="InterPro" id="IPR001279">
    <property type="entry name" value="Metallo-B-lactamas"/>
</dbReference>
<proteinExistence type="predicted"/>
<gene>
    <name evidence="2" type="ORF">GNE07_28165</name>
</gene>
<dbReference type="Pfam" id="PF00753">
    <property type="entry name" value="Lactamase_B"/>
    <property type="match status" value="1"/>
</dbReference>
<dbReference type="SUPFAM" id="SSF56281">
    <property type="entry name" value="Metallo-hydrolase/oxidoreductase"/>
    <property type="match status" value="1"/>
</dbReference>